<feature type="domain" description="Flagellar hook-length control protein-like C-terminal" evidence="4">
    <location>
        <begin position="301"/>
        <end position="381"/>
    </location>
</feature>
<accession>A0A378KU19</accession>
<keyword evidence="7" id="KW-1185">Reference proteome</keyword>
<dbReference type="PRINTS" id="PR01007">
    <property type="entry name" value="FLGHOOKFLIK"/>
</dbReference>
<evidence type="ECO:0000313" key="6">
    <source>
        <dbReference type="EMBL" id="STY17679.1"/>
    </source>
</evidence>
<reference evidence="6 8" key="2">
    <citation type="submission" date="2018-06" db="EMBL/GenBank/DDBJ databases">
        <authorList>
            <consortium name="Pathogen Informatics"/>
            <person name="Doyle S."/>
        </authorList>
    </citation>
    <scope>NUCLEOTIDE SEQUENCE [LARGE SCALE GENOMIC DNA]</scope>
    <source>
        <strain evidence="6 8">NCTC12376</strain>
    </source>
</reference>
<dbReference type="InterPro" id="IPR052563">
    <property type="entry name" value="FliK"/>
</dbReference>
<evidence type="ECO:0000256" key="1">
    <source>
        <dbReference type="ARBA" id="ARBA00003944"/>
    </source>
</evidence>
<dbReference type="InterPro" id="IPR001635">
    <property type="entry name" value="Flag_hook_Flik"/>
</dbReference>
<dbReference type="STRING" id="45072.Lqua_1301"/>
<dbReference type="InterPro" id="IPR021136">
    <property type="entry name" value="Flagellar_hook_control-like_C"/>
</dbReference>
<dbReference type="RefSeq" id="WP_058473471.1">
    <property type="nucleotide sequence ID" value="NZ_CAAAIL010000021.1"/>
</dbReference>
<keyword evidence="3" id="KW-1005">Bacterial flagellum biogenesis</keyword>
<evidence type="ECO:0000256" key="2">
    <source>
        <dbReference type="ARBA" id="ARBA00009149"/>
    </source>
</evidence>
<dbReference type="PANTHER" id="PTHR37533">
    <property type="entry name" value="FLAGELLAR HOOK-LENGTH CONTROL PROTEIN"/>
    <property type="match status" value="1"/>
</dbReference>
<dbReference type="Gene3D" id="3.30.750.140">
    <property type="match status" value="1"/>
</dbReference>
<sequence>MIDLNNLILDSFKLSDVSGATQEQIKSIESLETKEEQKDEQINETVIDPGSFILLFTELLLNDSVKKDALPEGMNSKNMDIINEKLNEAKLDSVSVSCSGNKDQAVLEGISQVLPQDDKLTESVNLSPSPADSMDSNIALTWIDSDQFEPPLSASTDPVMSLDSETEGVELSFVDKSNRHWEQQFLNDQFSQNNLMSAEKIDAHQVENTPIIESNEQFINELKNASNESLINKPGSDRFIADLNTQSEPTLLNNNQHVTAQPELFNNQYSNYSTDADKTKHIDISLPLSNAQWADKFSEHIIWLGHHGVKSAVIKLNPEDLGPLEISVKVVKDSASVNITSHSNHVRDIVDQALPRLRELMADQGLDLAEVTIGMDGNSRQSEQNPNGFVKEETRQEIEDGALITPLKKQSSKGLIDYFA</sequence>
<evidence type="ECO:0000313" key="8">
    <source>
        <dbReference type="Proteomes" id="UP000254230"/>
    </source>
</evidence>
<reference evidence="5 7" key="1">
    <citation type="submission" date="2015-11" db="EMBL/GenBank/DDBJ databases">
        <title>Genomic analysis of 38 Legionella species identifies large and diverse effector repertoires.</title>
        <authorList>
            <person name="Burstein D."/>
            <person name="Amaro F."/>
            <person name="Zusman T."/>
            <person name="Lifshitz Z."/>
            <person name="Cohen O."/>
            <person name="Gilbert J.A."/>
            <person name="Pupko T."/>
            <person name="Shuman H.A."/>
            <person name="Segal G."/>
        </authorList>
    </citation>
    <scope>NUCLEOTIDE SEQUENCE [LARGE SCALE GENOMIC DNA]</scope>
    <source>
        <strain evidence="5 7">ATCC 49507</strain>
    </source>
</reference>
<dbReference type="CDD" id="cd17470">
    <property type="entry name" value="T3SS_Flik_C"/>
    <property type="match status" value="1"/>
</dbReference>
<dbReference type="InterPro" id="IPR038610">
    <property type="entry name" value="FliK-like_C_sf"/>
</dbReference>
<dbReference type="Proteomes" id="UP000254230">
    <property type="component" value="Unassembled WGS sequence"/>
</dbReference>
<dbReference type="OrthoDB" id="1792985at2"/>
<name>A0A378KU19_9GAMM</name>
<gene>
    <name evidence="6" type="primary">fliK</name>
    <name evidence="5" type="ORF">Lqua_1301</name>
    <name evidence="6" type="ORF">NCTC12376_01492</name>
</gene>
<dbReference type="GO" id="GO:0044780">
    <property type="term" value="P:bacterial-type flagellum assembly"/>
    <property type="evidence" value="ECO:0007669"/>
    <property type="project" value="InterPro"/>
</dbReference>
<dbReference type="AlphaFoldDB" id="A0A378KU19"/>
<evidence type="ECO:0000259" key="4">
    <source>
        <dbReference type="Pfam" id="PF02120"/>
    </source>
</evidence>
<keyword evidence="6" id="KW-0969">Cilium</keyword>
<dbReference type="Proteomes" id="UP000054639">
    <property type="component" value="Unassembled WGS sequence"/>
</dbReference>
<keyword evidence="6" id="KW-0282">Flagellum</keyword>
<organism evidence="6 8">
    <name type="scientific">Legionella quateirensis</name>
    <dbReference type="NCBI Taxonomy" id="45072"/>
    <lineage>
        <taxon>Bacteria</taxon>
        <taxon>Pseudomonadati</taxon>
        <taxon>Pseudomonadota</taxon>
        <taxon>Gammaproteobacteria</taxon>
        <taxon>Legionellales</taxon>
        <taxon>Legionellaceae</taxon>
        <taxon>Legionella</taxon>
    </lineage>
</organism>
<dbReference type="GO" id="GO:0009424">
    <property type="term" value="C:bacterial-type flagellum hook"/>
    <property type="evidence" value="ECO:0007669"/>
    <property type="project" value="InterPro"/>
</dbReference>
<dbReference type="EMBL" id="LNYR01000012">
    <property type="protein sequence ID" value="KTD51074.1"/>
    <property type="molecule type" value="Genomic_DNA"/>
</dbReference>
<dbReference type="Pfam" id="PF02120">
    <property type="entry name" value="Flg_hook"/>
    <property type="match status" value="1"/>
</dbReference>
<proteinExistence type="inferred from homology"/>
<keyword evidence="6" id="KW-0966">Cell projection</keyword>
<evidence type="ECO:0000256" key="3">
    <source>
        <dbReference type="ARBA" id="ARBA00022795"/>
    </source>
</evidence>
<comment type="similarity">
    <text evidence="2">Belongs to the FliK family.</text>
</comment>
<protein>
    <submittedName>
        <fullName evidence="5 6">Flagellar hook-length control protein</fullName>
    </submittedName>
</protein>
<comment type="function">
    <text evidence="1">Controls the length of the flagellar hook.</text>
</comment>
<dbReference type="PANTHER" id="PTHR37533:SF2">
    <property type="entry name" value="FLAGELLAR HOOK-LENGTH CONTROL PROTEIN"/>
    <property type="match status" value="1"/>
</dbReference>
<dbReference type="EMBL" id="UGOW01000001">
    <property type="protein sequence ID" value="STY17679.1"/>
    <property type="molecule type" value="Genomic_DNA"/>
</dbReference>
<evidence type="ECO:0000313" key="7">
    <source>
        <dbReference type="Proteomes" id="UP000054639"/>
    </source>
</evidence>
<evidence type="ECO:0000313" key="5">
    <source>
        <dbReference type="EMBL" id="KTD51074.1"/>
    </source>
</evidence>